<comment type="caution">
    <text evidence="2">The sequence shown here is derived from an EMBL/GenBank/DDBJ whole genome shotgun (WGS) entry which is preliminary data.</text>
</comment>
<feature type="compositionally biased region" description="Polar residues" evidence="1">
    <location>
        <begin position="641"/>
        <end position="680"/>
    </location>
</feature>
<feature type="compositionally biased region" description="Low complexity" evidence="1">
    <location>
        <begin position="522"/>
        <end position="555"/>
    </location>
</feature>
<feature type="region of interest" description="Disordered" evidence="1">
    <location>
        <begin position="439"/>
        <end position="500"/>
    </location>
</feature>
<feature type="region of interest" description="Disordered" evidence="1">
    <location>
        <begin position="521"/>
        <end position="557"/>
    </location>
</feature>
<feature type="compositionally biased region" description="Polar residues" evidence="1">
    <location>
        <begin position="774"/>
        <end position="784"/>
    </location>
</feature>
<dbReference type="GeneID" id="92075744"/>
<evidence type="ECO:0000313" key="2">
    <source>
        <dbReference type="EMBL" id="KAK7957238.1"/>
    </source>
</evidence>
<feature type="compositionally biased region" description="Basic and acidic residues" evidence="1">
    <location>
        <begin position="1013"/>
        <end position="1026"/>
    </location>
</feature>
<accession>A0ABR1QKU3</accession>
<feature type="compositionally biased region" description="Basic and acidic residues" evidence="1">
    <location>
        <begin position="972"/>
        <end position="985"/>
    </location>
</feature>
<dbReference type="EMBL" id="JAQQWE010000004">
    <property type="protein sequence ID" value="KAK7957238.1"/>
    <property type="molecule type" value="Genomic_DNA"/>
</dbReference>
<feature type="compositionally biased region" description="Low complexity" evidence="1">
    <location>
        <begin position="473"/>
        <end position="499"/>
    </location>
</feature>
<feature type="region of interest" description="Disordered" evidence="1">
    <location>
        <begin position="637"/>
        <end position="711"/>
    </location>
</feature>
<evidence type="ECO:0000256" key="1">
    <source>
        <dbReference type="SAM" id="MobiDB-lite"/>
    </source>
</evidence>
<feature type="region of interest" description="Disordered" evidence="1">
    <location>
        <begin position="1053"/>
        <end position="1114"/>
    </location>
</feature>
<feature type="region of interest" description="Disordered" evidence="1">
    <location>
        <begin position="1"/>
        <end position="328"/>
    </location>
</feature>
<feature type="compositionally biased region" description="Polar residues" evidence="1">
    <location>
        <begin position="104"/>
        <end position="153"/>
    </location>
</feature>
<gene>
    <name evidence="2" type="ORF">PG986_006460</name>
</gene>
<feature type="compositionally biased region" description="Polar residues" evidence="1">
    <location>
        <begin position="164"/>
        <end position="178"/>
    </location>
</feature>
<keyword evidence="3" id="KW-1185">Reference proteome</keyword>
<feature type="region of interest" description="Disordered" evidence="1">
    <location>
        <begin position="765"/>
        <end position="912"/>
    </location>
</feature>
<feature type="compositionally biased region" description="Polar residues" evidence="1">
    <location>
        <begin position="267"/>
        <end position="293"/>
    </location>
</feature>
<feature type="compositionally biased region" description="Low complexity" evidence="1">
    <location>
        <begin position="1089"/>
        <end position="1106"/>
    </location>
</feature>
<feature type="compositionally biased region" description="Polar residues" evidence="1">
    <location>
        <begin position="300"/>
        <end position="317"/>
    </location>
</feature>
<feature type="compositionally biased region" description="Low complexity" evidence="1">
    <location>
        <begin position="578"/>
        <end position="613"/>
    </location>
</feature>
<dbReference type="Proteomes" id="UP001391051">
    <property type="component" value="Unassembled WGS sequence"/>
</dbReference>
<protein>
    <submittedName>
        <fullName evidence="2">Uncharacterized protein</fullName>
    </submittedName>
</protein>
<feature type="compositionally biased region" description="Low complexity" evidence="1">
    <location>
        <begin position="791"/>
        <end position="808"/>
    </location>
</feature>
<feature type="region of interest" description="Disordered" evidence="1">
    <location>
        <begin position="1141"/>
        <end position="1198"/>
    </location>
</feature>
<proteinExistence type="predicted"/>
<dbReference type="RefSeq" id="XP_066702544.1">
    <property type="nucleotide sequence ID" value="XM_066842682.1"/>
</dbReference>
<feature type="compositionally biased region" description="Polar residues" evidence="1">
    <location>
        <begin position="1062"/>
        <end position="1082"/>
    </location>
</feature>
<feature type="region of interest" description="Disordered" evidence="1">
    <location>
        <begin position="932"/>
        <end position="1030"/>
    </location>
</feature>
<feature type="region of interest" description="Disordered" evidence="1">
    <location>
        <begin position="575"/>
        <end position="613"/>
    </location>
</feature>
<reference evidence="2 3" key="1">
    <citation type="submission" date="2023-01" db="EMBL/GenBank/DDBJ databases">
        <title>Analysis of 21 Apiospora genomes using comparative genomics revels a genus with tremendous synthesis potential of carbohydrate active enzymes and secondary metabolites.</title>
        <authorList>
            <person name="Sorensen T."/>
        </authorList>
    </citation>
    <scope>NUCLEOTIDE SEQUENCE [LARGE SCALE GENOMIC DNA]</scope>
    <source>
        <strain evidence="2 3">CBS 24483</strain>
    </source>
</reference>
<name>A0ABR1QKU3_9PEZI</name>
<feature type="compositionally biased region" description="Polar residues" evidence="1">
    <location>
        <begin position="947"/>
        <end position="965"/>
    </location>
</feature>
<feature type="compositionally biased region" description="Basic and acidic residues" evidence="1">
    <location>
        <begin position="71"/>
        <end position="81"/>
    </location>
</feature>
<feature type="compositionally biased region" description="Low complexity" evidence="1">
    <location>
        <begin position="457"/>
        <end position="466"/>
    </location>
</feature>
<evidence type="ECO:0000313" key="3">
    <source>
        <dbReference type="Proteomes" id="UP001391051"/>
    </source>
</evidence>
<organism evidence="2 3">
    <name type="scientific">Apiospora aurea</name>
    <dbReference type="NCBI Taxonomy" id="335848"/>
    <lineage>
        <taxon>Eukaryota</taxon>
        <taxon>Fungi</taxon>
        <taxon>Dikarya</taxon>
        <taxon>Ascomycota</taxon>
        <taxon>Pezizomycotina</taxon>
        <taxon>Sordariomycetes</taxon>
        <taxon>Xylariomycetidae</taxon>
        <taxon>Amphisphaeriales</taxon>
        <taxon>Apiosporaceae</taxon>
        <taxon>Apiospora</taxon>
    </lineage>
</organism>
<feature type="compositionally biased region" description="Basic and acidic residues" evidence="1">
    <location>
        <begin position="242"/>
        <end position="255"/>
    </location>
</feature>
<sequence>MGLADTIRETFGGGAAATHEGQTSSEASRGVVDVEHTPGAFPETPAAEDQQRELGGSQLNPTPSSILPGKEGARGHEHKDSGVGLSDVTGSHPKTVGQTDPLHSGTTGDSKLVDVTNSRPQTVDKSALSHNTSAAANTPVSTGLSDVTQSRPQTVEKGALRQAPAQTLETGTLQSHPRTTVGHDDAPATTTTGGHHFRRSSVDMPKDSSSTGPSEGIDSHHKKDPSTLGGLLGGNYLGGASHKHEVSPLDKDSHMTGDTAGGLFSSEPYNRNTATTGTTHRSALGNDTNSTASALGGTDASHNTVSQGKDKSSTGNEESYWGNLPTAASLPSAGSIYNTVTGSGSGEDHSVQHRRVPAAGDDEVAMHSASHSPDSHVPRGGIYNTVVGHGSSADDTVAGRTPEHNRSGSGSIYNTLSGAAAGGYNAAANAAQELYNTVSGRSGSGTEHGYEHEKPLTTTASTSNTAGAEHESPFSTTSPSTTSRAVNPNTTTSSSTGNNQGVAAGAYNTLASAAQGVSDAVTGNNNTSTTGTHQDCSTPLTGTTTTGSHNTTSGSYEPGIATGAYNAVANTAQSVSDTVTGNNRTTGTTGYEQGGPYDSSSTSSGLTGATGNTSTTGNQGVAAGAYNAVANAAQSAADTVTGRNTSGTEHQSGHNTGSATGTHRTFPLDNSPTFTTTDRSVGSDRNPAAAAATTHDHHDHHKTGQHLAGAGAGAVAGKGAYDFLHRKGNDKTDARNEFHSDSAGLFSDSELKNLSLRQKDGSHADDVLAAPSHGEQTLSTSGPGQSHGFHGMSSHPTSSGSGTDSGVGYDTPASLAAAGSRSQQARGDDFHGTGQTHGLGSGHPSAHKSEIPIPSRAHESQTHGLGSGHPSAHKSEIPMPSRVHENTSPSSLADQRAEPPRSSAHHSGAGAGLAGAGLGAGAGYGASRLARDHHDDKHASAAAGEIPSSTSPSRQHQPFESSTLNRLAEPASSDHHHKEHKDKSSTGHHSVLPFPTRKHHDKHADETTTASDSLHDQHHHDKDSHEHGHKARDVATFGAGAAAAGGAYETLRDDKTTGHRQPGQTAAAANTGSSPATMSSIANERRHAPLTSTTAPTSTTSPTSALDTHQKERAAAGMTGISPSSAGLGAGAGAAAAAASGTNQQGTLSRAGGDGHAPLHSTHDEHMQERGTTVPAADGKKDPYNHLSSGTPSGVSLE</sequence>
<feature type="compositionally biased region" description="Polar residues" evidence="1">
    <location>
        <begin position="1186"/>
        <end position="1198"/>
    </location>
</feature>